<accession>G7VR94</accession>
<feature type="transmembrane region" description="Helical" evidence="1">
    <location>
        <begin position="53"/>
        <end position="74"/>
    </location>
</feature>
<dbReference type="eggNOG" id="ENOG50306M0">
    <property type="taxonomic scope" value="Bacteria"/>
</dbReference>
<feature type="transmembrane region" description="Helical" evidence="1">
    <location>
        <begin position="20"/>
        <end position="41"/>
    </location>
</feature>
<dbReference type="RefSeq" id="WP_014282673.1">
    <property type="nucleotide sequence ID" value="NC_016641.1"/>
</dbReference>
<feature type="domain" description="CAAX prenyl protease 2/Lysostaphin resistance protein A-like" evidence="2">
    <location>
        <begin position="65"/>
        <end position="158"/>
    </location>
</feature>
<feature type="transmembrane region" description="Helical" evidence="1">
    <location>
        <begin position="94"/>
        <end position="113"/>
    </location>
</feature>
<evidence type="ECO:0000313" key="4">
    <source>
        <dbReference type="Proteomes" id="UP000005876"/>
    </source>
</evidence>
<sequence length="182" mass="20762">MPYLIPPLLMGSRPLNNATGGGWGIAFAVAVGAALLALLWQWPEYKALLNKDIYCFMQAISFRTFVILELSLIGSAVCEEWFYRLFLVGLLKDWGIVGAFVLTSAMFSFSHYMQKDTREEFSWKSYITLFMLGLAWSYSIVISQSVLPAVIGHFLYNFPSMLTTFWNFSTPRKLQMQENHKG</sequence>
<organism evidence="3 4">
    <name type="scientific">Paenibacillus terrae (strain HPL-003)</name>
    <dbReference type="NCBI Taxonomy" id="985665"/>
    <lineage>
        <taxon>Bacteria</taxon>
        <taxon>Bacillati</taxon>
        <taxon>Bacillota</taxon>
        <taxon>Bacilli</taxon>
        <taxon>Bacillales</taxon>
        <taxon>Paenibacillaceae</taxon>
        <taxon>Paenibacillus</taxon>
    </lineage>
</organism>
<dbReference type="GO" id="GO:0080120">
    <property type="term" value="P:CAAX-box protein maturation"/>
    <property type="evidence" value="ECO:0007669"/>
    <property type="project" value="UniProtKB-ARBA"/>
</dbReference>
<reference evidence="4" key="1">
    <citation type="submission" date="2011-11" db="EMBL/GenBank/DDBJ databases">
        <title>Complete sequence of Paenibacillus terrae HPL-003.</title>
        <authorList>
            <person name="Shin S.H."/>
            <person name="Kim S."/>
            <person name="Kim J.Y."/>
        </authorList>
    </citation>
    <scope>NUCLEOTIDE SEQUENCE [LARGE SCALE GENOMIC DNA]</scope>
    <source>
        <strain evidence="4">HPL-003</strain>
    </source>
</reference>
<dbReference type="EMBL" id="CP003107">
    <property type="protein sequence ID" value="AET61993.1"/>
    <property type="molecule type" value="Genomic_DNA"/>
</dbReference>
<dbReference type="Proteomes" id="UP000005876">
    <property type="component" value="Chromosome"/>
</dbReference>
<dbReference type="HOGENOM" id="CLU_1265912_0_0_9"/>
<dbReference type="AlphaFoldDB" id="G7VR94"/>
<dbReference type="KEGG" id="pta:HPL003_26395"/>
<reference evidence="3 4" key="3">
    <citation type="journal article" date="2012" name="J. Bacteriol.">
        <title>Genome Sequence of Paenibacillus terrae HPL-003, a Xylanase-Producing Bacterium Isolated from Soil Found in Forest Residue.</title>
        <authorList>
            <person name="Shin S.H."/>
            <person name="Kim S."/>
            <person name="Kim J.Y."/>
            <person name="Song H.Y."/>
            <person name="Cho S.J."/>
            <person name="Kim D.R."/>
            <person name="Lee K.I."/>
            <person name="Lim H.K."/>
            <person name="Park N.J."/>
            <person name="Hwang I.T."/>
            <person name="Yang K.S."/>
        </authorList>
    </citation>
    <scope>NUCLEOTIDE SEQUENCE [LARGE SCALE GENOMIC DNA]</scope>
    <source>
        <strain evidence="3 4">HPL-003</strain>
    </source>
</reference>
<evidence type="ECO:0000256" key="1">
    <source>
        <dbReference type="SAM" id="Phobius"/>
    </source>
</evidence>
<proteinExistence type="predicted"/>
<dbReference type="OrthoDB" id="2991715at2"/>
<keyword evidence="1" id="KW-0472">Membrane</keyword>
<dbReference type="InterPro" id="IPR003675">
    <property type="entry name" value="Rce1/LyrA-like_dom"/>
</dbReference>
<gene>
    <name evidence="3" type="ordered locus">HPL003_26395</name>
</gene>
<evidence type="ECO:0000313" key="3">
    <source>
        <dbReference type="EMBL" id="AET61993.1"/>
    </source>
</evidence>
<dbReference type="GO" id="GO:0004175">
    <property type="term" value="F:endopeptidase activity"/>
    <property type="evidence" value="ECO:0007669"/>
    <property type="project" value="UniProtKB-ARBA"/>
</dbReference>
<evidence type="ECO:0000259" key="2">
    <source>
        <dbReference type="Pfam" id="PF02517"/>
    </source>
</evidence>
<name>G7VR94_PAETH</name>
<reference key="2">
    <citation type="submission" date="2011-11" db="EMBL/GenBank/DDBJ databases">
        <authorList>
            <person name="Shin S.H."/>
            <person name="Kim S."/>
            <person name="Kim J.Y."/>
        </authorList>
    </citation>
    <scope>NUCLEOTIDE SEQUENCE</scope>
    <source>
        <strain>HPL-003</strain>
    </source>
</reference>
<protein>
    <recommendedName>
        <fullName evidence="2">CAAX prenyl protease 2/Lysostaphin resistance protein A-like domain-containing protein</fullName>
    </recommendedName>
</protein>
<keyword evidence="1" id="KW-1133">Transmembrane helix</keyword>
<keyword evidence="1" id="KW-0812">Transmembrane</keyword>
<dbReference type="Pfam" id="PF02517">
    <property type="entry name" value="Rce1-like"/>
    <property type="match status" value="1"/>
</dbReference>
<dbReference type="STRING" id="985665.HPL003_26395"/>